<feature type="transmembrane region" description="Helical" evidence="6">
    <location>
        <begin position="139"/>
        <end position="157"/>
    </location>
</feature>
<feature type="transmembrane region" description="Helical" evidence="6">
    <location>
        <begin position="111"/>
        <end position="132"/>
    </location>
</feature>
<dbReference type="Pfam" id="PF07690">
    <property type="entry name" value="MFS_1"/>
    <property type="match status" value="1"/>
</dbReference>
<dbReference type="InterPro" id="IPR036259">
    <property type="entry name" value="MFS_trans_sf"/>
</dbReference>
<keyword evidence="5 6" id="KW-0472">Membrane</keyword>
<accession>A0A420WZF1</accession>
<dbReference type="InterPro" id="IPR011701">
    <property type="entry name" value="MFS"/>
</dbReference>
<reference evidence="8 9" key="1">
    <citation type="submission" date="2018-10" db="EMBL/GenBank/DDBJ databases">
        <title>Genomic Encyclopedia of Type Strains, Phase IV (KMG-IV): sequencing the most valuable type-strain genomes for metagenomic binning, comparative biology and taxonomic classification.</title>
        <authorList>
            <person name="Goeker M."/>
        </authorList>
    </citation>
    <scope>NUCLEOTIDE SEQUENCE [LARGE SCALE GENOMIC DNA]</scope>
    <source>
        <strain evidence="8 9">DSM 23229</strain>
    </source>
</reference>
<evidence type="ECO:0000256" key="4">
    <source>
        <dbReference type="ARBA" id="ARBA00022989"/>
    </source>
</evidence>
<dbReference type="EMBL" id="RBIN01000002">
    <property type="protein sequence ID" value="RKR06713.1"/>
    <property type="molecule type" value="Genomic_DNA"/>
</dbReference>
<dbReference type="PROSITE" id="PS50850">
    <property type="entry name" value="MFS"/>
    <property type="match status" value="1"/>
</dbReference>
<evidence type="ECO:0000313" key="8">
    <source>
        <dbReference type="EMBL" id="RKR06713.1"/>
    </source>
</evidence>
<feature type="transmembrane region" description="Helical" evidence="6">
    <location>
        <begin position="55"/>
        <end position="74"/>
    </location>
</feature>
<proteinExistence type="predicted"/>
<keyword evidence="4 6" id="KW-1133">Transmembrane helix</keyword>
<keyword evidence="3 6" id="KW-0812">Transmembrane</keyword>
<protein>
    <submittedName>
        <fullName evidence="8">DHA1 family inner membrane transport protein</fullName>
    </submittedName>
</protein>
<feature type="transmembrane region" description="Helical" evidence="6">
    <location>
        <begin position="341"/>
        <end position="362"/>
    </location>
</feature>
<keyword evidence="2" id="KW-1003">Cell membrane</keyword>
<evidence type="ECO:0000256" key="2">
    <source>
        <dbReference type="ARBA" id="ARBA00022475"/>
    </source>
</evidence>
<dbReference type="Gene3D" id="1.20.1250.20">
    <property type="entry name" value="MFS general substrate transporter like domains"/>
    <property type="match status" value="2"/>
</dbReference>
<dbReference type="GO" id="GO:0005886">
    <property type="term" value="C:plasma membrane"/>
    <property type="evidence" value="ECO:0007669"/>
    <property type="project" value="UniProtKB-SubCell"/>
</dbReference>
<evidence type="ECO:0000256" key="3">
    <source>
        <dbReference type="ARBA" id="ARBA00022692"/>
    </source>
</evidence>
<feature type="transmembrane region" description="Helical" evidence="6">
    <location>
        <begin position="81"/>
        <end position="99"/>
    </location>
</feature>
<dbReference type="InterPro" id="IPR020846">
    <property type="entry name" value="MFS_dom"/>
</dbReference>
<feature type="transmembrane region" description="Helical" evidence="6">
    <location>
        <begin position="169"/>
        <end position="189"/>
    </location>
</feature>
<evidence type="ECO:0000256" key="1">
    <source>
        <dbReference type="ARBA" id="ARBA00004651"/>
    </source>
</evidence>
<dbReference type="CDD" id="cd17324">
    <property type="entry name" value="MFS_NepI_like"/>
    <property type="match status" value="1"/>
</dbReference>
<evidence type="ECO:0000256" key="6">
    <source>
        <dbReference type="SAM" id="Phobius"/>
    </source>
</evidence>
<evidence type="ECO:0000256" key="5">
    <source>
        <dbReference type="ARBA" id="ARBA00023136"/>
    </source>
</evidence>
<dbReference type="RefSeq" id="WP_211327840.1">
    <property type="nucleotide sequence ID" value="NZ_RBIN01000002.1"/>
</dbReference>
<dbReference type="AlphaFoldDB" id="A0A420WZF1"/>
<feature type="domain" description="Major facilitator superfamily (MFS) profile" evidence="7">
    <location>
        <begin position="15"/>
        <end position="394"/>
    </location>
</feature>
<dbReference type="GO" id="GO:0022857">
    <property type="term" value="F:transmembrane transporter activity"/>
    <property type="evidence" value="ECO:0007669"/>
    <property type="project" value="InterPro"/>
</dbReference>
<name>A0A420WZF1_9GAMM</name>
<dbReference type="InterPro" id="IPR050189">
    <property type="entry name" value="MFS_Efflux_Transporters"/>
</dbReference>
<sequence>MSDPQPVSGRFRTLALLALAVGSFVISTSEFASMGLLPLFAEDLQLSVPQATYGITAYALGVVVGAPVITIMAAGVDKRGLLIALMALAFGANLLTAIANDLDLLVLGRFLSGLPQGAYFGAASVVAGYIVGQGREGSAVALVMSGITISTIIGAPISTQLGQLFSWRMAYGIIGICGLGSAVLLWCCVPSTRALRGGTVRRELSALRRGSVWVMMLATALAIASVFSIYTFVDLFVTRVAGMSSSVTPYALALIGIGLAIGNVIGGFVADRYPFRGIFSSWAAVLVVLAVMATFAHNPVVLMVFFAVMGITMQISIPSIPVRMMKMAPEAPTLMGALNMAAFNVANALGAAIGGQAIGAGFGPLSPIWTGFIMTAAGLMVAGLLYRHLKKTGNARAFQL</sequence>
<keyword evidence="9" id="KW-1185">Reference proteome</keyword>
<dbReference type="Proteomes" id="UP000281975">
    <property type="component" value="Unassembled WGS sequence"/>
</dbReference>
<feature type="transmembrane region" description="Helical" evidence="6">
    <location>
        <begin position="277"/>
        <end position="295"/>
    </location>
</feature>
<comment type="subcellular location">
    <subcellularLocation>
        <location evidence="1">Cell membrane</location>
        <topology evidence="1">Multi-pass membrane protein</topology>
    </subcellularLocation>
</comment>
<comment type="caution">
    <text evidence="8">The sequence shown here is derived from an EMBL/GenBank/DDBJ whole genome shotgun (WGS) entry which is preliminary data.</text>
</comment>
<dbReference type="PANTHER" id="PTHR43124">
    <property type="entry name" value="PURINE EFFLUX PUMP PBUE"/>
    <property type="match status" value="1"/>
</dbReference>
<evidence type="ECO:0000259" key="7">
    <source>
        <dbReference type="PROSITE" id="PS50850"/>
    </source>
</evidence>
<evidence type="ECO:0000313" key="9">
    <source>
        <dbReference type="Proteomes" id="UP000281975"/>
    </source>
</evidence>
<organism evidence="8 9">
    <name type="scientific">Kushneria sinocarnis</name>
    <dbReference type="NCBI Taxonomy" id="595502"/>
    <lineage>
        <taxon>Bacteria</taxon>
        <taxon>Pseudomonadati</taxon>
        <taxon>Pseudomonadota</taxon>
        <taxon>Gammaproteobacteria</taxon>
        <taxon>Oceanospirillales</taxon>
        <taxon>Halomonadaceae</taxon>
        <taxon>Kushneria</taxon>
    </lineage>
</organism>
<feature type="transmembrane region" description="Helical" evidence="6">
    <location>
        <begin position="210"/>
        <end position="230"/>
    </location>
</feature>
<feature type="transmembrane region" description="Helical" evidence="6">
    <location>
        <begin position="368"/>
        <end position="386"/>
    </location>
</feature>
<gene>
    <name evidence="8" type="ORF">C7446_0706</name>
</gene>
<dbReference type="SUPFAM" id="SSF103473">
    <property type="entry name" value="MFS general substrate transporter"/>
    <property type="match status" value="1"/>
</dbReference>
<feature type="transmembrane region" description="Helical" evidence="6">
    <location>
        <begin position="250"/>
        <end position="270"/>
    </location>
</feature>
<dbReference type="PANTHER" id="PTHR43124:SF3">
    <property type="entry name" value="CHLORAMPHENICOL EFFLUX PUMP RV0191"/>
    <property type="match status" value="1"/>
</dbReference>
<feature type="transmembrane region" description="Helical" evidence="6">
    <location>
        <begin position="301"/>
        <end position="320"/>
    </location>
</feature>